<evidence type="ECO:0000313" key="3">
    <source>
        <dbReference type="EMBL" id="SHM79689.1"/>
    </source>
</evidence>
<dbReference type="Proteomes" id="UP000184280">
    <property type="component" value="Unassembled WGS sequence"/>
</dbReference>
<gene>
    <name evidence="3" type="ORF">SAMN04488494_2635</name>
</gene>
<keyword evidence="2" id="KW-0812">Transmembrane</keyword>
<evidence type="ECO:0000256" key="1">
    <source>
        <dbReference type="SAM" id="MobiDB-lite"/>
    </source>
</evidence>
<dbReference type="RefSeq" id="WP_073046623.1">
    <property type="nucleotide sequence ID" value="NZ_FOLF01000005.1"/>
</dbReference>
<reference evidence="3 4" key="1">
    <citation type="submission" date="2016-11" db="EMBL/GenBank/DDBJ databases">
        <authorList>
            <person name="Jaros S."/>
            <person name="Januszkiewicz K."/>
            <person name="Wedrychowicz H."/>
        </authorList>
    </citation>
    <scope>NUCLEOTIDE SEQUENCE [LARGE SCALE GENOMIC DNA]</scope>
    <source>
        <strain evidence="3 4">BPI-34</strain>
    </source>
</reference>
<dbReference type="OrthoDB" id="9873440at2"/>
<feature type="transmembrane region" description="Helical" evidence="2">
    <location>
        <begin position="193"/>
        <end position="215"/>
    </location>
</feature>
<name>A0A1M7LN92_XYLRU</name>
<feature type="region of interest" description="Disordered" evidence="1">
    <location>
        <begin position="1"/>
        <end position="35"/>
    </location>
</feature>
<proteinExistence type="predicted"/>
<protein>
    <submittedName>
        <fullName evidence="3">Uncharacterized protein</fullName>
    </submittedName>
</protein>
<sequence>MKKYKDAESLFDNVEGQEEKENMTVAGTSQNENVPAPIGGESTFSADYLEKILQIQRNFDRQQEQNEKILESMERLVKRLEGCKNIKVSLSEDDKNLLSALPITINKHVATTVGEAGQKVKEDIDKQTVSSMKSLTGTCDKKTEELKKVLNNKGIYLSWWNFWAMVIMAITSVGYAIYAAFNRCLWDELWERLWFPLLVFLFFVCSIGLMVWLNLREYRIPKY</sequence>
<keyword evidence="2" id="KW-1133">Transmembrane helix</keyword>
<dbReference type="AlphaFoldDB" id="A0A1M7LN92"/>
<feature type="transmembrane region" description="Helical" evidence="2">
    <location>
        <begin position="157"/>
        <end position="181"/>
    </location>
</feature>
<dbReference type="EMBL" id="FRCJ01000006">
    <property type="protein sequence ID" value="SHM79689.1"/>
    <property type="molecule type" value="Genomic_DNA"/>
</dbReference>
<accession>A0A1M7LN92</accession>
<keyword evidence="2" id="KW-0472">Membrane</keyword>
<evidence type="ECO:0000256" key="2">
    <source>
        <dbReference type="SAM" id="Phobius"/>
    </source>
</evidence>
<evidence type="ECO:0000313" key="4">
    <source>
        <dbReference type="Proteomes" id="UP000184280"/>
    </source>
</evidence>
<organism evidence="3 4">
    <name type="scientific">Xylanibacter ruminicola</name>
    <name type="common">Prevotella ruminicola</name>
    <dbReference type="NCBI Taxonomy" id="839"/>
    <lineage>
        <taxon>Bacteria</taxon>
        <taxon>Pseudomonadati</taxon>
        <taxon>Bacteroidota</taxon>
        <taxon>Bacteroidia</taxon>
        <taxon>Bacteroidales</taxon>
        <taxon>Prevotellaceae</taxon>
        <taxon>Xylanibacter</taxon>
    </lineage>
</organism>